<dbReference type="NCBIfam" id="TIGR04416">
    <property type="entry name" value="group_II_RT_mat"/>
    <property type="match status" value="1"/>
</dbReference>
<dbReference type="InterPro" id="IPR030931">
    <property type="entry name" value="Group_II_RT_mat"/>
</dbReference>
<dbReference type="CDD" id="cd01651">
    <property type="entry name" value="RT_G2_intron"/>
    <property type="match status" value="1"/>
</dbReference>
<dbReference type="Proteomes" id="UP000005439">
    <property type="component" value="Chromosome"/>
</dbReference>
<keyword evidence="2" id="KW-0808">Transferase</keyword>
<dbReference type="PANTHER" id="PTHR34047:SF8">
    <property type="entry name" value="PROTEIN YKFC"/>
    <property type="match status" value="1"/>
</dbReference>
<feature type="domain" description="Reverse transcriptase" evidence="1">
    <location>
        <begin position="55"/>
        <end position="284"/>
    </location>
</feature>
<keyword evidence="3" id="KW-1185">Reference proteome</keyword>
<dbReference type="InterPro" id="IPR013597">
    <property type="entry name" value="Mat_intron_G2"/>
</dbReference>
<dbReference type="InterPro" id="IPR000477">
    <property type="entry name" value="RT_dom"/>
</dbReference>
<proteinExistence type="predicted"/>
<dbReference type="Gene3D" id="3.30.70.270">
    <property type="match status" value="1"/>
</dbReference>
<accession>G8U0D2</accession>
<sequence length="407" mass="46399">MTQQRKWYSLADKVWNPANLAQAAAAVCANQGAAGVDHQSCDQFAEHLGEELDRLGQAMREHRYQPLPVRRIWIPKPGTRKQRPLGVPAIRDRVAEEAMRRVREPIGEPTFSPDSYGFRPGRSAHDAVHRIFDHLAHGYHWVVDADIQDYFGSIDQQLLIDKVAERISDGTVLGWIRDMLRAGVMDAGQWHATPRGTRQGSVISPLLANIYLDALDQAMAKLPGVQFIRYADDWCALARTKEEAEAALTTAQTVLDELRLTLHPEKTRIVDVRETAFDFLGFTFFWVMSKDGTGRPLFGPKQAAIERFKDKVRDLTRRTRPMNLQMVIDALAPVIRGWGQYFTISHQGNYYRLDAWIRERCRAFVAKRWNRSPALDAEWPNIRLAQMGLPSLAVMRRQVKAQSLPRP</sequence>
<dbReference type="EMBL" id="CP003179">
    <property type="protein sequence ID" value="AEW06474.1"/>
    <property type="molecule type" value="Genomic_DNA"/>
</dbReference>
<evidence type="ECO:0000313" key="2">
    <source>
        <dbReference type="EMBL" id="AEW06474.1"/>
    </source>
</evidence>
<keyword evidence="2" id="KW-0695">RNA-directed DNA polymerase</keyword>
<evidence type="ECO:0000313" key="3">
    <source>
        <dbReference type="Proteomes" id="UP000005439"/>
    </source>
</evidence>
<dbReference type="AlphaFoldDB" id="G8U0D2"/>
<dbReference type="InterPro" id="IPR043128">
    <property type="entry name" value="Rev_trsase/Diguanyl_cyclase"/>
</dbReference>
<dbReference type="SUPFAM" id="SSF56672">
    <property type="entry name" value="DNA/RNA polymerases"/>
    <property type="match status" value="1"/>
</dbReference>
<dbReference type="GO" id="GO:0003964">
    <property type="term" value="F:RNA-directed DNA polymerase activity"/>
    <property type="evidence" value="ECO:0007669"/>
    <property type="project" value="UniProtKB-KW"/>
</dbReference>
<reference evidence="2 3" key="2">
    <citation type="journal article" date="2012" name="Stand. Genomic Sci.">
        <title>Complete genome sequence of the moderately thermophilic mineral-sulfide-oxidizing firmicute Sulfobacillus acidophilus type strain (NAL(T)).</title>
        <authorList>
            <person name="Anderson I."/>
            <person name="Chertkov O."/>
            <person name="Chen A."/>
            <person name="Saunders E."/>
            <person name="Lapidus A."/>
            <person name="Nolan M."/>
            <person name="Lucas S."/>
            <person name="Hammon N."/>
            <person name="Deshpande S."/>
            <person name="Cheng J.F."/>
            <person name="Han C."/>
            <person name="Tapia R."/>
            <person name="Goodwin L.A."/>
            <person name="Pitluck S."/>
            <person name="Liolios K."/>
            <person name="Pagani I."/>
            <person name="Ivanova N."/>
            <person name="Mikhailova N."/>
            <person name="Pati A."/>
            <person name="Palaniappan K."/>
            <person name="Land M."/>
            <person name="Pan C."/>
            <person name="Rohde M."/>
            <person name="Pukall R."/>
            <person name="Goker M."/>
            <person name="Detter J.C."/>
            <person name="Woyke T."/>
            <person name="Bristow J."/>
            <person name="Eisen J.A."/>
            <person name="Markowitz V."/>
            <person name="Hugenholtz P."/>
            <person name="Kyrpides N.C."/>
            <person name="Klenk H.P."/>
            <person name="Mavromatis K."/>
        </authorList>
    </citation>
    <scope>NUCLEOTIDE SEQUENCE [LARGE SCALE GENOMIC DNA]</scope>
    <source>
        <strain evidence="3">ATCC 700253 / DSM 10332 / NAL</strain>
    </source>
</reference>
<organism evidence="2 3">
    <name type="scientific">Sulfobacillus acidophilus (strain ATCC 700253 / DSM 10332 / NAL)</name>
    <dbReference type="NCBI Taxonomy" id="679936"/>
    <lineage>
        <taxon>Bacteria</taxon>
        <taxon>Bacillati</taxon>
        <taxon>Bacillota</taxon>
        <taxon>Clostridia</taxon>
        <taxon>Eubacteriales</taxon>
        <taxon>Clostridiales Family XVII. Incertae Sedis</taxon>
        <taxon>Sulfobacillus</taxon>
    </lineage>
</organism>
<dbReference type="PROSITE" id="PS50878">
    <property type="entry name" value="RT_POL"/>
    <property type="match status" value="1"/>
</dbReference>
<dbReference type="PANTHER" id="PTHR34047">
    <property type="entry name" value="NUCLEAR INTRON MATURASE 1, MITOCHONDRIAL-RELATED"/>
    <property type="match status" value="1"/>
</dbReference>
<dbReference type="Pfam" id="PF08388">
    <property type="entry name" value="GIIM"/>
    <property type="match status" value="1"/>
</dbReference>
<dbReference type="Pfam" id="PF00078">
    <property type="entry name" value="RVT_1"/>
    <property type="match status" value="1"/>
</dbReference>
<gene>
    <name evidence="2" type="ordered locus">Sulac_3015</name>
</gene>
<keyword evidence="2" id="KW-0548">Nucleotidyltransferase</keyword>
<dbReference type="InterPro" id="IPR043502">
    <property type="entry name" value="DNA/RNA_pol_sf"/>
</dbReference>
<protein>
    <submittedName>
        <fullName evidence="2">RNA-directed DNA polymerase (Reverse transcriptase)</fullName>
    </submittedName>
</protein>
<evidence type="ECO:0000259" key="1">
    <source>
        <dbReference type="PROSITE" id="PS50878"/>
    </source>
</evidence>
<dbReference type="PATRIC" id="fig|679936.5.peg.3112"/>
<dbReference type="KEGG" id="sap:Sulac_3015"/>
<dbReference type="InterPro" id="IPR051083">
    <property type="entry name" value="GrpII_Intron_Splice-Mob/Def"/>
</dbReference>
<dbReference type="HOGENOM" id="CLU_013584_2_0_9"/>
<name>G8U0D2_SULAD</name>
<reference evidence="3" key="1">
    <citation type="submission" date="2011-12" db="EMBL/GenBank/DDBJ databases">
        <title>The complete genome of chromosome of Sulfobacillus acidophilus DSM 10332.</title>
        <authorList>
            <person name="Lucas S."/>
            <person name="Han J."/>
            <person name="Lapidus A."/>
            <person name="Bruce D."/>
            <person name="Goodwin L."/>
            <person name="Pitluck S."/>
            <person name="Peters L."/>
            <person name="Kyrpides N."/>
            <person name="Mavromatis K."/>
            <person name="Ivanova N."/>
            <person name="Mikhailova N."/>
            <person name="Chertkov O."/>
            <person name="Saunders E."/>
            <person name="Detter J.C."/>
            <person name="Tapia R."/>
            <person name="Han C."/>
            <person name="Land M."/>
            <person name="Hauser L."/>
            <person name="Markowitz V."/>
            <person name="Cheng J.-F."/>
            <person name="Hugenholtz P."/>
            <person name="Woyke T."/>
            <person name="Wu D."/>
            <person name="Pukall R."/>
            <person name="Gehrich-Schroeter G."/>
            <person name="Schneider S."/>
            <person name="Klenk H.-P."/>
            <person name="Eisen J.A."/>
        </authorList>
    </citation>
    <scope>NUCLEOTIDE SEQUENCE [LARGE SCALE GENOMIC DNA]</scope>
    <source>
        <strain evidence="3">ATCC 700253 / DSM 10332 / NAL</strain>
    </source>
</reference>